<dbReference type="GO" id="GO:0009395">
    <property type="term" value="P:phospholipid catabolic process"/>
    <property type="evidence" value="ECO:0007669"/>
    <property type="project" value="TreeGrafter"/>
</dbReference>
<dbReference type="SUPFAM" id="SSF56024">
    <property type="entry name" value="Phospholipase D/nuclease"/>
    <property type="match status" value="2"/>
</dbReference>
<comment type="caution">
    <text evidence="6">The sequence shown here is derived from an EMBL/GenBank/DDBJ whole genome shotgun (WGS) entry which is preliminary data.</text>
</comment>
<feature type="domain" description="PLD phosphodiesterase" evidence="5">
    <location>
        <begin position="132"/>
        <end position="159"/>
    </location>
</feature>
<dbReference type="AlphaFoldDB" id="A0A051U585"/>
<dbReference type="PATRIC" id="fig|1324261.3.peg.1742"/>
<dbReference type="InterPro" id="IPR015679">
    <property type="entry name" value="PLipase_D_fam"/>
</dbReference>
<keyword evidence="3" id="KW-0378">Hydrolase</keyword>
<evidence type="ECO:0000256" key="4">
    <source>
        <dbReference type="ARBA" id="ARBA00023098"/>
    </source>
</evidence>
<evidence type="ECO:0000313" key="6">
    <source>
        <dbReference type="EMBL" id="KBZ64344.1"/>
    </source>
</evidence>
<keyword evidence="2" id="KW-0677">Repeat</keyword>
<reference evidence="6 7" key="1">
    <citation type="submission" date="2014-04" db="EMBL/GenBank/DDBJ databases">
        <title>The Genome Sequence of Mycobacterium tuberculosis TKK-01-0051.</title>
        <authorList>
            <consortium name="The Broad Institute Genomics Platform"/>
            <consortium name="The Broad Institute Genome Sequencing Center for Infectious Disease"/>
            <person name="Earl A.M."/>
            <person name="Cohen K."/>
            <person name="Pym A."/>
            <person name="Bishai W."/>
            <person name="Maharaj K."/>
            <person name="Desjardins C."/>
            <person name="Abeel T."/>
            <person name="Young S."/>
            <person name="Zeng Q."/>
            <person name="Gargeya S."/>
            <person name="Abouelleil A."/>
            <person name="Alvarado L."/>
            <person name="Chapman S.B."/>
            <person name="Gainer-Dewar J."/>
            <person name="Goldberg J."/>
            <person name="Griggs A."/>
            <person name="Gujja S."/>
            <person name="Hansen M."/>
            <person name="Howarth C."/>
            <person name="Imamovic A."/>
            <person name="Larimer J."/>
            <person name="Murphy C."/>
            <person name="Naylor J."/>
            <person name="Pearson M."/>
            <person name="Poon T.W."/>
            <person name="Priest M."/>
            <person name="Roberts A."/>
            <person name="Saif S."/>
            <person name="Shea T."/>
            <person name="Sykes S."/>
            <person name="Wortman J."/>
            <person name="Nusbaum C."/>
            <person name="Birren B."/>
        </authorList>
    </citation>
    <scope>NUCLEOTIDE SEQUENCE [LARGE SCALE GENOMIC DNA]</scope>
    <source>
        <strain evidence="6 7">TKK-01-0051</strain>
    </source>
</reference>
<comment type="catalytic activity">
    <reaction evidence="1">
        <text>a 1,2-diacyl-sn-glycero-3-phosphocholine + H2O = a 1,2-diacyl-sn-glycero-3-phosphate + choline + H(+)</text>
        <dbReference type="Rhea" id="RHEA:14445"/>
        <dbReference type="ChEBI" id="CHEBI:15354"/>
        <dbReference type="ChEBI" id="CHEBI:15377"/>
        <dbReference type="ChEBI" id="CHEBI:15378"/>
        <dbReference type="ChEBI" id="CHEBI:57643"/>
        <dbReference type="ChEBI" id="CHEBI:58608"/>
        <dbReference type="EC" id="3.1.4.4"/>
    </reaction>
</comment>
<dbReference type="CDD" id="cd09140">
    <property type="entry name" value="PLDc_vPLD1_2_like_bac_1"/>
    <property type="match status" value="1"/>
</dbReference>
<sequence length="485" mass="54181">MHDDRLLTPGQTCWRTARAGQFAAIIDAADYFKHVKAAMLRARHRIMLIGWDFDSRVAFERGQKTLPGPNQLGPFLYWMLWKRPGLDIYLLKSNLRLLPAFDGIWFGLTPVSLLNQISSRRMHFAIDGAHPIGSVHHQKIVVVDDAVAFCGGIDLTLERWDTRAHAHDNHHRRTSGRSYGPRHDVGLAVDGASARALGEQALIRWQTATKRALSPVQAKHSTWPSKLEPNLRNVDVGIARTVPELDDRTEVREVEALNLAAIAAARNTVYVENQYLASRTIAQALAARLREEAGPEIVIVLARRGNNPLERGTMDSARHRLIRLLWEADDHGRLGVYWPATDGGTPIYVHSKVLVVDDRLLRIGSSNFNNRSMGFDSECDVAIEAQPANSEHDELRREITSVRSELMAEHLGVSVGEFDDAIGEHRSVLKAIEALRGEGKTLRPFTERTVANEAGPLAENDLMDPDHVPRSLTRSVQRFITGLRG</sequence>
<dbReference type="EMBL" id="JLXW01000005">
    <property type="protein sequence ID" value="KBZ64344.1"/>
    <property type="molecule type" value="Genomic_DNA"/>
</dbReference>
<name>A0A051U585_9MYCO</name>
<evidence type="ECO:0000256" key="1">
    <source>
        <dbReference type="ARBA" id="ARBA00000798"/>
    </source>
</evidence>
<dbReference type="Gene3D" id="3.30.870.10">
    <property type="entry name" value="Endonuclease Chain A"/>
    <property type="match status" value="2"/>
</dbReference>
<dbReference type="Proteomes" id="UP000025947">
    <property type="component" value="Unassembled WGS sequence"/>
</dbReference>
<evidence type="ECO:0000256" key="3">
    <source>
        <dbReference type="ARBA" id="ARBA00022801"/>
    </source>
</evidence>
<dbReference type="Pfam" id="PF00614">
    <property type="entry name" value="PLDc"/>
    <property type="match status" value="1"/>
</dbReference>
<proteinExistence type="predicted"/>
<accession>A0A051U585</accession>
<protein>
    <recommendedName>
        <fullName evidence="5">PLD phosphodiesterase domain-containing protein</fullName>
    </recommendedName>
</protein>
<organism evidence="6 7">
    <name type="scientific">Mycobacterium [tuberculosis] TKK-01-0051</name>
    <dbReference type="NCBI Taxonomy" id="1324261"/>
    <lineage>
        <taxon>Bacteria</taxon>
        <taxon>Bacillati</taxon>
        <taxon>Actinomycetota</taxon>
        <taxon>Actinomycetes</taxon>
        <taxon>Mycobacteriales</taxon>
        <taxon>Mycobacteriaceae</taxon>
        <taxon>Mycobacterium</taxon>
        <taxon>Mycobacterium avium complex (MAC)</taxon>
    </lineage>
</organism>
<evidence type="ECO:0000256" key="2">
    <source>
        <dbReference type="ARBA" id="ARBA00022737"/>
    </source>
</evidence>
<dbReference type="SMART" id="SM00155">
    <property type="entry name" value="PLDc"/>
    <property type="match status" value="2"/>
</dbReference>
<evidence type="ECO:0000313" key="7">
    <source>
        <dbReference type="Proteomes" id="UP000025947"/>
    </source>
</evidence>
<keyword evidence="7" id="KW-1185">Reference proteome</keyword>
<dbReference type="PANTHER" id="PTHR18896:SF76">
    <property type="entry name" value="PHOSPHOLIPASE"/>
    <property type="match status" value="1"/>
</dbReference>
<dbReference type="InterPro" id="IPR001736">
    <property type="entry name" value="PLipase_D/transphosphatidylase"/>
</dbReference>
<evidence type="ECO:0000259" key="5">
    <source>
        <dbReference type="PROSITE" id="PS50035"/>
    </source>
</evidence>
<feature type="domain" description="PLD phosphodiesterase" evidence="5">
    <location>
        <begin position="345"/>
        <end position="372"/>
    </location>
</feature>
<dbReference type="PROSITE" id="PS50035">
    <property type="entry name" value="PLD"/>
    <property type="match status" value="2"/>
</dbReference>
<dbReference type="GO" id="GO:0004630">
    <property type="term" value="F:phospholipase D activity"/>
    <property type="evidence" value="ECO:0007669"/>
    <property type="project" value="UniProtKB-EC"/>
</dbReference>
<dbReference type="CDD" id="cd09143">
    <property type="entry name" value="PLDc_vPLD1_2_like_bac_2"/>
    <property type="match status" value="1"/>
</dbReference>
<keyword evidence="4" id="KW-0443">Lipid metabolism</keyword>
<dbReference type="PANTHER" id="PTHR18896">
    <property type="entry name" value="PHOSPHOLIPASE D"/>
    <property type="match status" value="1"/>
</dbReference>
<gene>
    <name evidence="6" type="ORF">K875_01729</name>
</gene>
<dbReference type="Pfam" id="PF13091">
    <property type="entry name" value="PLDc_2"/>
    <property type="match status" value="1"/>
</dbReference>
<dbReference type="HOGENOM" id="CLU_011094_2_0_11"/>
<dbReference type="RefSeq" id="WP_044484546.1">
    <property type="nucleotide sequence ID" value="NZ_KK328284.1"/>
</dbReference>
<dbReference type="InterPro" id="IPR025202">
    <property type="entry name" value="PLD-like_dom"/>
</dbReference>